<keyword evidence="5" id="KW-1185">Reference proteome</keyword>
<organism evidence="4 5">
    <name type="scientific">Streptomyces omiyaensis</name>
    <dbReference type="NCBI Taxonomy" id="68247"/>
    <lineage>
        <taxon>Bacteria</taxon>
        <taxon>Bacillati</taxon>
        <taxon>Actinomycetota</taxon>
        <taxon>Actinomycetes</taxon>
        <taxon>Kitasatosporales</taxon>
        <taxon>Streptomycetaceae</taxon>
        <taxon>Streptomyces</taxon>
    </lineage>
</organism>
<feature type="compositionally biased region" description="Gly residues" evidence="2">
    <location>
        <begin position="220"/>
        <end position="234"/>
    </location>
</feature>
<sequence length="472" mass="50480">GKLKTSTVSGAVTSFVYDAANTRIIKRDPAKTTLYLPGGQELELTRKAGTTPASISNGTRYYTFPGGSAIRTSNDGKVRLLVADHHNTNNLSFSSTTLTFNRRKSLPYGGQRGAAPAFWPGTKGFVGGDIDTTTGLTHIGAREYDTELGQFISVDPLLSLDQPQSLNGYSYANNNPTTASDPTGLESCYPNYCAGSNGTYGTYKEENDPEVQRKKNKGSNTGGDEGGDQGGDPGNRGSTTTQVPECDRECKAWLESIPFDATAPPGVTCGSTTSGSNCSGVPSKGWGDVGGSQLFWLWLLGLSPESFSFGPGDTFTEEVRKDHSMDLVRESIKKKILTGEMGGKGSFNEFKEDGAWRLPDDLWNILVPDFISGREDVVEASGGKTGSETAAFLGSYTYEYKVRGKVHDGAASIDIVLRNNTNWTSATHWPGGMRDYYDATVGKALDTAGEISGIGAEVSQTISWTETIRVTP</sequence>
<evidence type="ECO:0000313" key="5">
    <source>
        <dbReference type="Proteomes" id="UP001604282"/>
    </source>
</evidence>
<dbReference type="PANTHER" id="PTHR32305:SF17">
    <property type="entry name" value="TRNA NUCLEASE WAPA"/>
    <property type="match status" value="1"/>
</dbReference>
<reference evidence="4 5" key="1">
    <citation type="submission" date="2024-10" db="EMBL/GenBank/DDBJ databases">
        <title>The Natural Products Discovery Center: Release of the First 8490 Sequenced Strains for Exploring Actinobacteria Biosynthetic Diversity.</title>
        <authorList>
            <person name="Kalkreuter E."/>
            <person name="Kautsar S.A."/>
            <person name="Yang D."/>
            <person name="Bader C.D."/>
            <person name="Teijaro C.N."/>
            <person name="Fluegel L."/>
            <person name="Davis C.M."/>
            <person name="Simpson J.R."/>
            <person name="Lauterbach L."/>
            <person name="Steele A.D."/>
            <person name="Gui C."/>
            <person name="Meng S."/>
            <person name="Li G."/>
            <person name="Viehrig K."/>
            <person name="Ye F."/>
            <person name="Su P."/>
            <person name="Kiefer A.F."/>
            <person name="Nichols A."/>
            <person name="Cepeda A.J."/>
            <person name="Yan W."/>
            <person name="Fan B."/>
            <person name="Jiang Y."/>
            <person name="Adhikari A."/>
            <person name="Zheng C.-J."/>
            <person name="Schuster L."/>
            <person name="Cowan T.M."/>
            <person name="Smanski M.J."/>
            <person name="Chevrette M.G."/>
            <person name="De Carvalho L.P.S."/>
            <person name="Shen B."/>
        </authorList>
    </citation>
    <scope>NUCLEOTIDE SEQUENCE [LARGE SCALE GENOMIC DNA]</scope>
    <source>
        <strain evidence="4 5">NPDC048229</strain>
    </source>
</reference>
<evidence type="ECO:0000256" key="1">
    <source>
        <dbReference type="ARBA" id="ARBA00022737"/>
    </source>
</evidence>
<protein>
    <submittedName>
        <fullName evidence="4">RHS repeat-associated core domain-containing protein</fullName>
    </submittedName>
</protein>
<name>A0ABW7BXM3_9ACTN</name>
<dbReference type="NCBIfam" id="TIGR03696">
    <property type="entry name" value="Rhs_assc_core"/>
    <property type="match status" value="1"/>
</dbReference>
<evidence type="ECO:0000259" key="3">
    <source>
        <dbReference type="Pfam" id="PF25023"/>
    </source>
</evidence>
<keyword evidence="1" id="KW-0677">Repeat</keyword>
<dbReference type="RefSeq" id="WP_392883835.1">
    <property type="nucleotide sequence ID" value="NZ_JBICZW010000017.1"/>
</dbReference>
<dbReference type="PANTHER" id="PTHR32305">
    <property type="match status" value="1"/>
</dbReference>
<dbReference type="Pfam" id="PF25023">
    <property type="entry name" value="TEN_YD-shell"/>
    <property type="match status" value="1"/>
</dbReference>
<feature type="domain" description="Teneurin-like YD-shell" evidence="3">
    <location>
        <begin position="83"/>
        <end position="176"/>
    </location>
</feature>
<feature type="compositionally biased region" description="Basic and acidic residues" evidence="2">
    <location>
        <begin position="203"/>
        <end position="213"/>
    </location>
</feature>
<dbReference type="Proteomes" id="UP001604282">
    <property type="component" value="Unassembled WGS sequence"/>
</dbReference>
<feature type="region of interest" description="Disordered" evidence="2">
    <location>
        <begin position="203"/>
        <end position="244"/>
    </location>
</feature>
<gene>
    <name evidence="4" type="ORF">ACGFYS_24285</name>
</gene>
<evidence type="ECO:0000256" key="2">
    <source>
        <dbReference type="SAM" id="MobiDB-lite"/>
    </source>
</evidence>
<accession>A0ABW7BXM3</accession>
<evidence type="ECO:0000313" key="4">
    <source>
        <dbReference type="EMBL" id="MFG3192052.1"/>
    </source>
</evidence>
<comment type="caution">
    <text evidence="4">The sequence shown here is derived from an EMBL/GenBank/DDBJ whole genome shotgun (WGS) entry which is preliminary data.</text>
</comment>
<dbReference type="InterPro" id="IPR056823">
    <property type="entry name" value="TEN-like_YD-shell"/>
</dbReference>
<dbReference type="Gene3D" id="2.180.10.10">
    <property type="entry name" value="RHS repeat-associated core"/>
    <property type="match status" value="1"/>
</dbReference>
<proteinExistence type="predicted"/>
<dbReference type="InterPro" id="IPR022385">
    <property type="entry name" value="Rhs_assc_core"/>
</dbReference>
<dbReference type="InterPro" id="IPR050708">
    <property type="entry name" value="T6SS_VgrG/RHS"/>
</dbReference>
<dbReference type="EMBL" id="JBICZW010000017">
    <property type="protein sequence ID" value="MFG3192052.1"/>
    <property type="molecule type" value="Genomic_DNA"/>
</dbReference>
<feature type="non-terminal residue" evidence="4">
    <location>
        <position position="1"/>
    </location>
</feature>